<feature type="domain" description="EVE" evidence="5">
    <location>
        <begin position="4"/>
        <end position="120"/>
    </location>
</feature>
<dbReference type="EMBL" id="WJQU01000002">
    <property type="protein sequence ID" value="KAJ6644338.1"/>
    <property type="molecule type" value="Genomic_DNA"/>
</dbReference>
<accession>A0A9Q0S557</accession>
<dbReference type="AlphaFoldDB" id="A0A9Q0S557"/>
<evidence type="ECO:0000256" key="1">
    <source>
        <dbReference type="ARBA" id="ARBA00004123"/>
    </source>
</evidence>
<dbReference type="Proteomes" id="UP001151699">
    <property type="component" value="Chromosome B"/>
</dbReference>
<dbReference type="InterPro" id="IPR015947">
    <property type="entry name" value="PUA-like_sf"/>
</dbReference>
<keyword evidence="3" id="KW-0539">Nucleus</keyword>
<dbReference type="Pfam" id="PF01878">
    <property type="entry name" value="EVE"/>
    <property type="match status" value="1"/>
</dbReference>
<dbReference type="SUPFAM" id="SSF88697">
    <property type="entry name" value="PUA domain-like"/>
    <property type="match status" value="1"/>
</dbReference>
<evidence type="ECO:0000313" key="7">
    <source>
        <dbReference type="Proteomes" id="UP001151699"/>
    </source>
</evidence>
<evidence type="ECO:0000256" key="3">
    <source>
        <dbReference type="ARBA" id="ARBA00023242"/>
    </source>
</evidence>
<comment type="subcellular location">
    <subcellularLocation>
        <location evidence="1">Nucleus</location>
    </subcellularLocation>
</comment>
<dbReference type="Gene3D" id="3.10.590.10">
    <property type="entry name" value="ph1033 like domains"/>
    <property type="match status" value="1"/>
</dbReference>
<protein>
    <recommendedName>
        <fullName evidence="2">Thymocyte nuclear protein 1</fullName>
    </recommendedName>
</protein>
<dbReference type="InterPro" id="IPR047197">
    <property type="entry name" value="THYN1-like_EVE"/>
</dbReference>
<keyword evidence="7" id="KW-1185">Reference proteome</keyword>
<comment type="caution">
    <text evidence="6">The sequence shown here is derived from an EMBL/GenBank/DDBJ whole genome shotgun (WGS) entry which is preliminary data.</text>
</comment>
<dbReference type="GO" id="GO:0005634">
    <property type="term" value="C:nucleus"/>
    <property type="evidence" value="ECO:0007669"/>
    <property type="project" value="UniProtKB-SubCell"/>
</dbReference>
<dbReference type="InterPro" id="IPR052181">
    <property type="entry name" value="5hmC_binding"/>
</dbReference>
<gene>
    <name evidence="6" type="primary">THYN1</name>
    <name evidence="6" type="ORF">Bhyg_09305</name>
</gene>
<organism evidence="6 7">
    <name type="scientific">Pseudolycoriella hygida</name>
    <dbReference type="NCBI Taxonomy" id="35572"/>
    <lineage>
        <taxon>Eukaryota</taxon>
        <taxon>Metazoa</taxon>
        <taxon>Ecdysozoa</taxon>
        <taxon>Arthropoda</taxon>
        <taxon>Hexapoda</taxon>
        <taxon>Insecta</taxon>
        <taxon>Pterygota</taxon>
        <taxon>Neoptera</taxon>
        <taxon>Endopterygota</taxon>
        <taxon>Diptera</taxon>
        <taxon>Nematocera</taxon>
        <taxon>Sciaroidea</taxon>
        <taxon>Sciaridae</taxon>
        <taxon>Pseudolycoriella</taxon>
    </lineage>
</organism>
<reference evidence="6" key="1">
    <citation type="submission" date="2022-07" db="EMBL/GenBank/DDBJ databases">
        <authorList>
            <person name="Trinca V."/>
            <person name="Uliana J.V.C."/>
            <person name="Torres T.T."/>
            <person name="Ward R.J."/>
            <person name="Monesi N."/>
        </authorList>
    </citation>
    <scope>NUCLEOTIDE SEQUENCE</scope>
    <source>
        <strain evidence="6">HSMRA1968</strain>
        <tissue evidence="6">Whole embryos</tissue>
    </source>
</reference>
<feature type="transmembrane region" description="Helical" evidence="4">
    <location>
        <begin position="390"/>
        <end position="412"/>
    </location>
</feature>
<dbReference type="OrthoDB" id="41445at2759"/>
<evidence type="ECO:0000313" key="6">
    <source>
        <dbReference type="EMBL" id="KAJ6644338.1"/>
    </source>
</evidence>
<feature type="transmembrane region" description="Helical" evidence="4">
    <location>
        <begin position="350"/>
        <end position="370"/>
    </location>
</feature>
<dbReference type="InterPro" id="IPR002740">
    <property type="entry name" value="EVE_domain"/>
</dbReference>
<feature type="non-terminal residue" evidence="6">
    <location>
        <position position="430"/>
    </location>
</feature>
<dbReference type="CDD" id="cd21133">
    <property type="entry name" value="EVE"/>
    <property type="match status" value="1"/>
</dbReference>
<dbReference type="PANTHER" id="PTHR14087">
    <property type="entry name" value="THYMOCYTE NUCLEAR PROTEIN 1"/>
    <property type="match status" value="1"/>
</dbReference>
<sequence>MSKWILKSEPETWSWDSQVADKVTAWDGVRNYQAAANLKNMKNGDLAFFYHSGKERRVMGIVRVIRESYPDKTDPKGKFVCVDVETVESLENPVTLAQIKSQPELKDLALVRQSRLSVMWASFQAWIKKWNKIMAVIFSALGIILLLSTVIVNALDVHEDNQEQLKPKNGNSTQILITNCQCKRKNSCLLHCGAGNSTDISKELNYHWETNTYCQSTMSVEISSTVRFPDLTITANWLDGSFKLTELQIDLENIFVVSENAFAGDVFKSMQKLILNNFHLQAMDMKILKNLLVEHNYQHLTVAKNSKGIFATVEVQMDSTIYSEIEGRYHVHYHNSYESAIQSDGGVSHALIISLTIVGCILSFSLGLLIRHNLYKQKRFFNKINKVNLINKNFVCFFSGLFLSIQIIVLIIKALETDIHLNECKTKFLL</sequence>
<dbReference type="PANTHER" id="PTHR14087:SF8">
    <property type="entry name" value="OS03G0676100 PROTEIN"/>
    <property type="match status" value="1"/>
</dbReference>
<keyword evidence="4" id="KW-0472">Membrane</keyword>
<feature type="transmembrane region" description="Helical" evidence="4">
    <location>
        <begin position="133"/>
        <end position="155"/>
    </location>
</feature>
<keyword evidence="4" id="KW-1133">Transmembrane helix</keyword>
<evidence type="ECO:0000256" key="4">
    <source>
        <dbReference type="SAM" id="Phobius"/>
    </source>
</evidence>
<name>A0A9Q0S557_9DIPT</name>
<evidence type="ECO:0000259" key="5">
    <source>
        <dbReference type="Pfam" id="PF01878"/>
    </source>
</evidence>
<evidence type="ECO:0000256" key="2">
    <source>
        <dbReference type="ARBA" id="ARBA00014654"/>
    </source>
</evidence>
<proteinExistence type="predicted"/>
<keyword evidence="4" id="KW-0812">Transmembrane</keyword>